<dbReference type="InterPro" id="IPR012318">
    <property type="entry name" value="HTH_CRP"/>
</dbReference>
<sequence length="224" mass="25380">MSIFTNYDTKWFNVLTTEQQSRVLQTIVIHAVPAGTMIEQKGDLATNWMGVLEGLVKVSVGNADGRITSLTGIPAGGWFGEGSLIKKEVRRYDVFALRDSKIAKLPLTTFNWLLDNSIPFNRFLLEQLNARVSQFIGRTESDRLLNADDRVAACLAELFNQDLYPNTSLRLAITQEEIGYLAKLSRQRTNIALKNLEQKHIIRVEYGALHVLDLDRLKNSYKHD</sequence>
<evidence type="ECO:0000313" key="7">
    <source>
        <dbReference type="Proteomes" id="UP000537862"/>
    </source>
</evidence>
<dbReference type="AlphaFoldDB" id="A0A849P6M7"/>
<evidence type="ECO:0000259" key="5">
    <source>
        <dbReference type="PROSITE" id="PS51063"/>
    </source>
</evidence>
<dbReference type="EMBL" id="JABGBN010000001">
    <property type="protein sequence ID" value="NOL50647.1"/>
    <property type="molecule type" value="Genomic_DNA"/>
</dbReference>
<feature type="domain" description="HTH crp-type" evidence="5">
    <location>
        <begin position="145"/>
        <end position="215"/>
    </location>
</feature>
<dbReference type="GO" id="GO:0003700">
    <property type="term" value="F:DNA-binding transcription factor activity"/>
    <property type="evidence" value="ECO:0007669"/>
    <property type="project" value="TreeGrafter"/>
</dbReference>
<dbReference type="SUPFAM" id="SSF51206">
    <property type="entry name" value="cAMP-binding domain-like"/>
    <property type="match status" value="1"/>
</dbReference>
<keyword evidence="1" id="KW-0805">Transcription regulation</keyword>
<dbReference type="SUPFAM" id="SSF46785">
    <property type="entry name" value="Winged helix' DNA-binding domain"/>
    <property type="match status" value="1"/>
</dbReference>
<dbReference type="CDD" id="cd00038">
    <property type="entry name" value="CAP_ED"/>
    <property type="match status" value="1"/>
</dbReference>
<dbReference type="PANTHER" id="PTHR24567">
    <property type="entry name" value="CRP FAMILY TRANSCRIPTIONAL REGULATORY PROTEIN"/>
    <property type="match status" value="1"/>
</dbReference>
<keyword evidence="3" id="KW-0804">Transcription</keyword>
<dbReference type="InterPro" id="IPR014710">
    <property type="entry name" value="RmlC-like_jellyroll"/>
</dbReference>
<dbReference type="InterPro" id="IPR036390">
    <property type="entry name" value="WH_DNA-bd_sf"/>
</dbReference>
<dbReference type="PANTHER" id="PTHR24567:SF68">
    <property type="entry name" value="DNA-BINDING TRANSCRIPTIONAL DUAL REGULATOR CRP"/>
    <property type="match status" value="1"/>
</dbReference>
<organism evidence="6 7">
    <name type="scientific">Pelistega suis</name>
    <dbReference type="NCBI Taxonomy" id="1631957"/>
    <lineage>
        <taxon>Bacteria</taxon>
        <taxon>Pseudomonadati</taxon>
        <taxon>Pseudomonadota</taxon>
        <taxon>Betaproteobacteria</taxon>
        <taxon>Burkholderiales</taxon>
        <taxon>Alcaligenaceae</taxon>
        <taxon>Pelistega</taxon>
    </lineage>
</organism>
<dbReference type="Gene3D" id="1.10.10.10">
    <property type="entry name" value="Winged helix-like DNA-binding domain superfamily/Winged helix DNA-binding domain"/>
    <property type="match status" value="1"/>
</dbReference>
<dbReference type="PROSITE" id="PS50042">
    <property type="entry name" value="CNMP_BINDING_3"/>
    <property type="match status" value="1"/>
</dbReference>
<dbReference type="SMART" id="SM00100">
    <property type="entry name" value="cNMP"/>
    <property type="match status" value="1"/>
</dbReference>
<comment type="caution">
    <text evidence="6">The sequence shown here is derived from an EMBL/GenBank/DDBJ whole genome shotgun (WGS) entry which is preliminary data.</text>
</comment>
<name>A0A849P6M7_9BURK</name>
<accession>A0A849P6M7</accession>
<dbReference type="PROSITE" id="PS51063">
    <property type="entry name" value="HTH_CRP_2"/>
    <property type="match status" value="1"/>
</dbReference>
<evidence type="ECO:0000259" key="4">
    <source>
        <dbReference type="PROSITE" id="PS50042"/>
    </source>
</evidence>
<dbReference type="GO" id="GO:0005829">
    <property type="term" value="C:cytosol"/>
    <property type="evidence" value="ECO:0007669"/>
    <property type="project" value="TreeGrafter"/>
</dbReference>
<dbReference type="Pfam" id="PF00027">
    <property type="entry name" value="cNMP_binding"/>
    <property type="match status" value="1"/>
</dbReference>
<dbReference type="InterPro" id="IPR050397">
    <property type="entry name" value="Env_Response_Regulators"/>
</dbReference>
<dbReference type="RefSeq" id="WP_171679352.1">
    <property type="nucleotide sequence ID" value="NZ_JABGBN010000001.1"/>
</dbReference>
<dbReference type="InterPro" id="IPR018490">
    <property type="entry name" value="cNMP-bd_dom_sf"/>
</dbReference>
<dbReference type="Gene3D" id="2.60.120.10">
    <property type="entry name" value="Jelly Rolls"/>
    <property type="match status" value="1"/>
</dbReference>
<reference evidence="6 7" key="1">
    <citation type="submission" date="2020-05" db="EMBL/GenBank/DDBJ databases">
        <authorList>
            <person name="Niu N."/>
        </authorList>
    </citation>
    <scope>NUCLEOTIDE SEQUENCE [LARGE SCALE GENOMIC DNA]</scope>
    <source>
        <strain evidence="6 7">3340-03</strain>
    </source>
</reference>
<dbReference type="InterPro" id="IPR036388">
    <property type="entry name" value="WH-like_DNA-bd_sf"/>
</dbReference>
<feature type="domain" description="Cyclic nucleotide-binding" evidence="4">
    <location>
        <begin position="11"/>
        <end position="131"/>
    </location>
</feature>
<evidence type="ECO:0000256" key="3">
    <source>
        <dbReference type="ARBA" id="ARBA00023163"/>
    </source>
</evidence>
<dbReference type="Proteomes" id="UP000537862">
    <property type="component" value="Unassembled WGS sequence"/>
</dbReference>
<evidence type="ECO:0000256" key="1">
    <source>
        <dbReference type="ARBA" id="ARBA00023015"/>
    </source>
</evidence>
<evidence type="ECO:0000256" key="2">
    <source>
        <dbReference type="ARBA" id="ARBA00023125"/>
    </source>
</evidence>
<protein>
    <submittedName>
        <fullName evidence="6">Crp/Fnr family transcriptional regulator</fullName>
    </submittedName>
</protein>
<dbReference type="Pfam" id="PF13545">
    <property type="entry name" value="HTH_Crp_2"/>
    <property type="match status" value="1"/>
</dbReference>
<evidence type="ECO:0000313" key="6">
    <source>
        <dbReference type="EMBL" id="NOL50647.1"/>
    </source>
</evidence>
<gene>
    <name evidence="6" type="ORF">HKX39_00455</name>
</gene>
<dbReference type="GO" id="GO:0003677">
    <property type="term" value="F:DNA binding"/>
    <property type="evidence" value="ECO:0007669"/>
    <property type="project" value="UniProtKB-KW"/>
</dbReference>
<proteinExistence type="predicted"/>
<keyword evidence="7" id="KW-1185">Reference proteome</keyword>
<keyword evidence="2" id="KW-0238">DNA-binding</keyword>
<dbReference type="InterPro" id="IPR000595">
    <property type="entry name" value="cNMP-bd_dom"/>
</dbReference>